<evidence type="ECO:0000313" key="4">
    <source>
        <dbReference type="Proteomes" id="UP000321046"/>
    </source>
</evidence>
<dbReference type="AlphaFoldDB" id="A0A5C6XLD6"/>
<feature type="region of interest" description="Disordered" evidence="1">
    <location>
        <begin position="319"/>
        <end position="352"/>
    </location>
</feature>
<feature type="signal peptide" evidence="2">
    <location>
        <begin position="1"/>
        <end position="19"/>
    </location>
</feature>
<protein>
    <recommendedName>
        <fullName evidence="5">Septum formation inhibitor Maf</fullName>
    </recommendedName>
</protein>
<organism evidence="3 4">
    <name type="scientific">Lujinxingia vulgaris</name>
    <dbReference type="NCBI Taxonomy" id="2600176"/>
    <lineage>
        <taxon>Bacteria</taxon>
        <taxon>Deltaproteobacteria</taxon>
        <taxon>Bradymonadales</taxon>
        <taxon>Lujinxingiaceae</taxon>
        <taxon>Lujinxingia</taxon>
    </lineage>
</organism>
<accession>A0A5C6XLD6</accession>
<evidence type="ECO:0000313" key="3">
    <source>
        <dbReference type="EMBL" id="TXD44251.1"/>
    </source>
</evidence>
<evidence type="ECO:0008006" key="5">
    <source>
        <dbReference type="Google" id="ProtNLM"/>
    </source>
</evidence>
<sequence>MRRVAVFLAVVGLMGAALTACTTPDPPLPDEVGSIAELPDEVHQRASPEFWEQWGDGRGEVSVYRGQIARYGELREAQATLIFVTEPHDRRTWIKDDAVEDEHRVEVLKLNHLLDFQTGVYPYRVMSSVFAPVDHWDAERERHAPVKITMGVQEWCGQVFHALWPGRSLYLSRLSSYFNSEGDQEELVEIEMGALYADALPLHVRELDGPFLEGATTWTGPMVVPLWQARVEHQPLSVVLATITRSTVERDGQALTRFDVTWPGGARFFEVEREAPRGIVRFGAGDGSTFERVSHRRLPYWQLNGSGDERVRQELGLPVEVVEPLPEPRQAPEPVAPESETEAPETPGSNLP</sequence>
<name>A0A5C6XLD6_9DELT</name>
<dbReference type="PROSITE" id="PS51257">
    <property type="entry name" value="PROKAR_LIPOPROTEIN"/>
    <property type="match status" value="1"/>
</dbReference>
<dbReference type="Proteomes" id="UP000321046">
    <property type="component" value="Unassembled WGS sequence"/>
</dbReference>
<comment type="caution">
    <text evidence="3">The sequence shown here is derived from an EMBL/GenBank/DDBJ whole genome shotgun (WGS) entry which is preliminary data.</text>
</comment>
<reference evidence="3 4" key="1">
    <citation type="submission" date="2019-08" db="EMBL/GenBank/DDBJ databases">
        <title>Bradymonadales sp. TMQ2.</title>
        <authorList>
            <person name="Liang Q."/>
        </authorList>
    </citation>
    <scope>NUCLEOTIDE SEQUENCE [LARGE SCALE GENOMIC DNA]</scope>
    <source>
        <strain evidence="3 4">TMQ2</strain>
    </source>
</reference>
<gene>
    <name evidence="3" type="ORF">FRC96_00750</name>
</gene>
<dbReference type="OrthoDB" id="5496093at2"/>
<proteinExistence type="predicted"/>
<dbReference type="RefSeq" id="WP_146972135.1">
    <property type="nucleotide sequence ID" value="NZ_VOSL01000005.1"/>
</dbReference>
<evidence type="ECO:0000256" key="1">
    <source>
        <dbReference type="SAM" id="MobiDB-lite"/>
    </source>
</evidence>
<feature type="compositionally biased region" description="Pro residues" evidence="1">
    <location>
        <begin position="325"/>
        <end position="335"/>
    </location>
</feature>
<feature type="chain" id="PRO_5022937081" description="Septum formation inhibitor Maf" evidence="2">
    <location>
        <begin position="20"/>
        <end position="352"/>
    </location>
</feature>
<evidence type="ECO:0000256" key="2">
    <source>
        <dbReference type="SAM" id="SignalP"/>
    </source>
</evidence>
<dbReference type="EMBL" id="VOSL01000005">
    <property type="protein sequence ID" value="TXD44251.1"/>
    <property type="molecule type" value="Genomic_DNA"/>
</dbReference>
<keyword evidence="2" id="KW-0732">Signal</keyword>